<keyword evidence="2" id="KW-0479">Metal-binding</keyword>
<keyword evidence="4" id="KW-0862">Zinc</keyword>
<sequence length="293" mass="32565">MELSSQEGEIAIPINSSAAANYGGNGHGPHINIHQNPSNGSSMHPPHDIHAHNTNNNNNLKQDEEEDDDVVVPLVRYRECLKNHAAAMGGNATDGCGEFMPSGDHGTMEALTCSACHCHRNFHRKEIQGDPASSAPPPPLLEYHHHHFNTATRHLSASRKFLLAGNNKNNMHHHLGYASSGGGNILPSRTVAPAQMIMPYNIGPMPSSEQSDEQDERVKKKRFRTKFSQEQKEKMLAFAEKVGWKIQKQEDSVVQHFCNEIGVKRRVLKVWMHNNKHNLAKKNLLIIPPTSST</sequence>
<evidence type="ECO:0000256" key="3">
    <source>
        <dbReference type="ARBA" id="ARBA00022771"/>
    </source>
</evidence>
<dbReference type="PANTHER" id="PTHR31948:SF163">
    <property type="entry name" value="ZINC-FINGER HOMEODOMAIN PROTEIN 3"/>
    <property type="match status" value="1"/>
</dbReference>
<evidence type="ECO:0000256" key="6">
    <source>
        <dbReference type="ARBA" id="ARBA00023125"/>
    </source>
</evidence>
<name>A0ABU6S514_9FABA</name>
<keyword evidence="5" id="KW-0805">Transcription regulation</keyword>
<feature type="compositionally biased region" description="Low complexity" evidence="10">
    <location>
        <begin position="21"/>
        <end position="36"/>
    </location>
</feature>
<evidence type="ECO:0000256" key="5">
    <source>
        <dbReference type="ARBA" id="ARBA00023015"/>
    </source>
</evidence>
<reference evidence="12 13" key="1">
    <citation type="journal article" date="2023" name="Plants (Basel)">
        <title>Bridging the Gap: Combining Genomics and Transcriptomics Approaches to Understand Stylosanthes scabra, an Orphan Legume from the Brazilian Caatinga.</title>
        <authorList>
            <person name="Ferreira-Neto J.R.C."/>
            <person name="da Silva M.D."/>
            <person name="Binneck E."/>
            <person name="de Melo N.F."/>
            <person name="da Silva R.H."/>
            <person name="de Melo A.L.T.M."/>
            <person name="Pandolfi V."/>
            <person name="Bustamante F.O."/>
            <person name="Brasileiro-Vidal A.C."/>
            <person name="Benko-Iseppon A.M."/>
        </authorList>
    </citation>
    <scope>NUCLEOTIDE SEQUENCE [LARGE SCALE GENOMIC DNA]</scope>
    <source>
        <tissue evidence="12">Leaves</tissue>
    </source>
</reference>
<evidence type="ECO:0000313" key="12">
    <source>
        <dbReference type="EMBL" id="MED6131173.1"/>
    </source>
</evidence>
<dbReference type="InterPro" id="IPR006455">
    <property type="entry name" value="Homeodomain_ZF_HD"/>
</dbReference>
<evidence type="ECO:0000256" key="7">
    <source>
        <dbReference type="ARBA" id="ARBA00023155"/>
    </source>
</evidence>
<keyword evidence="6" id="KW-0238">DNA-binding</keyword>
<keyword evidence="13" id="KW-1185">Reference proteome</keyword>
<organism evidence="12 13">
    <name type="scientific">Stylosanthes scabra</name>
    <dbReference type="NCBI Taxonomy" id="79078"/>
    <lineage>
        <taxon>Eukaryota</taxon>
        <taxon>Viridiplantae</taxon>
        <taxon>Streptophyta</taxon>
        <taxon>Embryophyta</taxon>
        <taxon>Tracheophyta</taxon>
        <taxon>Spermatophyta</taxon>
        <taxon>Magnoliopsida</taxon>
        <taxon>eudicotyledons</taxon>
        <taxon>Gunneridae</taxon>
        <taxon>Pentapetalae</taxon>
        <taxon>rosids</taxon>
        <taxon>fabids</taxon>
        <taxon>Fabales</taxon>
        <taxon>Fabaceae</taxon>
        <taxon>Papilionoideae</taxon>
        <taxon>50 kb inversion clade</taxon>
        <taxon>dalbergioids sensu lato</taxon>
        <taxon>Dalbergieae</taxon>
        <taxon>Pterocarpus clade</taxon>
        <taxon>Stylosanthes</taxon>
    </lineage>
</organism>
<protein>
    <recommendedName>
        <fullName evidence="11">ZF-HD dimerization-type domain-containing protein</fullName>
    </recommendedName>
</protein>
<evidence type="ECO:0000313" key="13">
    <source>
        <dbReference type="Proteomes" id="UP001341840"/>
    </source>
</evidence>
<dbReference type="InterPro" id="IPR006456">
    <property type="entry name" value="ZF_HD_homeobox_Cys/His_dimer"/>
</dbReference>
<accession>A0ABU6S514</accession>
<dbReference type="Proteomes" id="UP001341840">
    <property type="component" value="Unassembled WGS sequence"/>
</dbReference>
<keyword evidence="9" id="KW-0539">Nucleus</keyword>
<feature type="domain" description="ZF-HD dimerization-type" evidence="11">
    <location>
        <begin position="77"/>
        <end position="126"/>
    </location>
</feature>
<dbReference type="PROSITE" id="PS51523">
    <property type="entry name" value="ZF_HD_DIMER"/>
    <property type="match status" value="1"/>
</dbReference>
<evidence type="ECO:0000256" key="9">
    <source>
        <dbReference type="ARBA" id="ARBA00023242"/>
    </source>
</evidence>
<dbReference type="InterPro" id="IPR009057">
    <property type="entry name" value="Homeodomain-like_sf"/>
</dbReference>
<feature type="region of interest" description="Disordered" evidence="10">
    <location>
        <begin position="21"/>
        <end position="67"/>
    </location>
</feature>
<comment type="caution">
    <text evidence="12">The sequence shown here is derived from an EMBL/GenBank/DDBJ whole genome shotgun (WGS) entry which is preliminary data.</text>
</comment>
<evidence type="ECO:0000256" key="2">
    <source>
        <dbReference type="ARBA" id="ARBA00022723"/>
    </source>
</evidence>
<dbReference type="PANTHER" id="PTHR31948">
    <property type="entry name" value="ZINC-FINGER HOMEODOMAIN PROTEIN 2"/>
    <property type="match status" value="1"/>
</dbReference>
<evidence type="ECO:0000256" key="1">
    <source>
        <dbReference type="ARBA" id="ARBA00004123"/>
    </source>
</evidence>
<dbReference type="NCBIfam" id="TIGR01565">
    <property type="entry name" value="homeo_ZF_HD"/>
    <property type="match status" value="1"/>
</dbReference>
<evidence type="ECO:0000256" key="10">
    <source>
        <dbReference type="SAM" id="MobiDB-lite"/>
    </source>
</evidence>
<proteinExistence type="predicted"/>
<keyword evidence="7" id="KW-0371">Homeobox</keyword>
<gene>
    <name evidence="12" type="ORF">PIB30_007468</name>
</gene>
<dbReference type="Pfam" id="PF04770">
    <property type="entry name" value="ZF-HD_dimer"/>
    <property type="match status" value="1"/>
</dbReference>
<keyword evidence="3" id="KW-0863">Zinc-finger</keyword>
<evidence type="ECO:0000259" key="11">
    <source>
        <dbReference type="PROSITE" id="PS51523"/>
    </source>
</evidence>
<dbReference type="NCBIfam" id="TIGR01566">
    <property type="entry name" value="ZF_HD_prot_N"/>
    <property type="match status" value="1"/>
</dbReference>
<keyword evidence="8" id="KW-0804">Transcription</keyword>
<evidence type="ECO:0000256" key="8">
    <source>
        <dbReference type="ARBA" id="ARBA00023163"/>
    </source>
</evidence>
<dbReference type="Gene3D" id="1.10.10.60">
    <property type="entry name" value="Homeodomain-like"/>
    <property type="match status" value="1"/>
</dbReference>
<dbReference type="EMBL" id="JASCZI010060431">
    <property type="protein sequence ID" value="MED6131173.1"/>
    <property type="molecule type" value="Genomic_DNA"/>
</dbReference>
<comment type="subcellular location">
    <subcellularLocation>
        <location evidence="1">Nucleus</location>
    </subcellularLocation>
</comment>
<dbReference type="SUPFAM" id="SSF46689">
    <property type="entry name" value="Homeodomain-like"/>
    <property type="match status" value="1"/>
</dbReference>
<evidence type="ECO:0000256" key="4">
    <source>
        <dbReference type="ARBA" id="ARBA00022833"/>
    </source>
</evidence>